<accession>I3ST33</accession>
<dbReference type="EMBL" id="BT143631">
    <property type="protein sequence ID" value="AFK43425.1"/>
    <property type="molecule type" value="mRNA"/>
</dbReference>
<proteinExistence type="evidence at transcript level"/>
<dbReference type="AlphaFoldDB" id="I3ST33"/>
<name>I3ST33_LOTJA</name>
<evidence type="ECO:0000313" key="1">
    <source>
        <dbReference type="EMBL" id="AFK43425.1"/>
    </source>
</evidence>
<reference evidence="1" key="1">
    <citation type="submission" date="2012-05" db="EMBL/GenBank/DDBJ databases">
        <authorList>
            <person name="Krishnakumar V."/>
            <person name="Cheung F."/>
            <person name="Xiao Y."/>
            <person name="Chan A."/>
            <person name="Moskal W.A."/>
            <person name="Town C.D."/>
        </authorList>
    </citation>
    <scope>NUCLEOTIDE SEQUENCE</scope>
</reference>
<sequence length="91" mass="10390">MRYERIKQPDERTLETLPLWDTRSPLTMGITQYSPANLQSSIIGLHPRGCGNHLSGHHVTAEIWQPMQIHLLLGPQISEILNDRRDLPIDA</sequence>
<protein>
    <submittedName>
        <fullName evidence="1">Uncharacterized protein</fullName>
    </submittedName>
</protein>
<organism evidence="1">
    <name type="scientific">Lotus japonicus</name>
    <name type="common">Lotus corniculatus var. japonicus</name>
    <dbReference type="NCBI Taxonomy" id="34305"/>
    <lineage>
        <taxon>Eukaryota</taxon>
        <taxon>Viridiplantae</taxon>
        <taxon>Streptophyta</taxon>
        <taxon>Embryophyta</taxon>
        <taxon>Tracheophyta</taxon>
        <taxon>Spermatophyta</taxon>
        <taxon>Magnoliopsida</taxon>
        <taxon>eudicotyledons</taxon>
        <taxon>Gunneridae</taxon>
        <taxon>Pentapetalae</taxon>
        <taxon>rosids</taxon>
        <taxon>fabids</taxon>
        <taxon>Fabales</taxon>
        <taxon>Fabaceae</taxon>
        <taxon>Papilionoideae</taxon>
        <taxon>50 kb inversion clade</taxon>
        <taxon>NPAAA clade</taxon>
        <taxon>Hologalegina</taxon>
        <taxon>robinioid clade</taxon>
        <taxon>Loteae</taxon>
        <taxon>Lotus</taxon>
    </lineage>
</organism>